<dbReference type="GO" id="GO:0004252">
    <property type="term" value="F:serine-type endopeptidase activity"/>
    <property type="evidence" value="ECO:0007669"/>
    <property type="project" value="InterPro"/>
</dbReference>
<gene>
    <name evidence="4" type="ORF">FRD01_05650</name>
</gene>
<accession>A0A5B8XSW9</accession>
<dbReference type="Proteomes" id="UP000321595">
    <property type="component" value="Chromosome"/>
</dbReference>
<keyword evidence="5" id="KW-1185">Reference proteome</keyword>
<dbReference type="Gene3D" id="2.60.120.380">
    <property type="match status" value="1"/>
</dbReference>
<name>A0A5B8XSW9_9DELT</name>
<protein>
    <recommendedName>
        <fullName evidence="3">P/Homo B domain-containing protein</fullName>
    </recommendedName>
</protein>
<dbReference type="Pfam" id="PF01483">
    <property type="entry name" value="P_proprotein"/>
    <property type="match status" value="1"/>
</dbReference>
<dbReference type="KEGG" id="bbae:FRD01_05650"/>
<dbReference type="EMBL" id="CP042467">
    <property type="protein sequence ID" value="QED26736.1"/>
    <property type="molecule type" value="Genomic_DNA"/>
</dbReference>
<proteinExistence type="predicted"/>
<dbReference type="Gene3D" id="2.60.120.260">
    <property type="entry name" value="Galactose-binding domain-like"/>
    <property type="match status" value="1"/>
</dbReference>
<dbReference type="GO" id="GO:0006508">
    <property type="term" value="P:proteolysis"/>
    <property type="evidence" value="ECO:0007669"/>
    <property type="project" value="UniProtKB-KW"/>
</dbReference>
<feature type="domain" description="P/Homo B" evidence="3">
    <location>
        <begin position="346"/>
        <end position="485"/>
    </location>
</feature>
<keyword evidence="2" id="KW-0378">Hydrolase</keyword>
<dbReference type="InterPro" id="IPR002884">
    <property type="entry name" value="P_dom"/>
</dbReference>
<evidence type="ECO:0000256" key="1">
    <source>
        <dbReference type="ARBA" id="ARBA00022670"/>
    </source>
</evidence>
<sequence>MINSSLRTTILGFSLALTVACGESDSAKPEAALPNLINGKADTSSVANRGVLEFGSETAIGNRIPEPLKFDAYEVEMAEGGIATLEVSQKGTSRGFDSLLFLYGPKDAQGGFGELIARDDDSGWGPLSRIKDFKVPQTGTYMLVVGTYEGSGFYRVQATCESGDCVPAPSPTVQECVFGGSYYDLVTKGTPATSIVQKTAVTGPSELSETQADQLVDSLVYAGFDDVDSVDKAFQTVDAGEVNVVQVWDASSRRAFEVFEYALGDTSVGAIYAAGTLNKVAVISDLDIYDCKAFVGVERQDCWTDGDCLGDLKCVGVVSQVGSCIDTGLRPEGDQLDCNSSLDCPWTNGLVCAGENFGGGICNPAWMRRHFSQVSEQSISGEVTNIELLSYGLASVHTDVSLDLFIIHPDYSQLRVTLVNPTGTESVIHDQDADAREIYLRREAIMGFPSDEDANGTWTLRIENLNPELSGTVVDFGLEITSRWD</sequence>
<dbReference type="PROSITE" id="PS51257">
    <property type="entry name" value="PROKAR_LIPOPROTEIN"/>
    <property type="match status" value="1"/>
</dbReference>
<dbReference type="SUPFAM" id="SSF49785">
    <property type="entry name" value="Galactose-binding domain-like"/>
    <property type="match status" value="1"/>
</dbReference>
<dbReference type="OrthoDB" id="5380712at2"/>
<organism evidence="4 5">
    <name type="scientific">Microvenator marinus</name>
    <dbReference type="NCBI Taxonomy" id="2600177"/>
    <lineage>
        <taxon>Bacteria</taxon>
        <taxon>Deltaproteobacteria</taxon>
        <taxon>Bradymonadales</taxon>
        <taxon>Microvenatoraceae</taxon>
        <taxon>Microvenator</taxon>
    </lineage>
</organism>
<dbReference type="InterPro" id="IPR008979">
    <property type="entry name" value="Galactose-bd-like_sf"/>
</dbReference>
<reference evidence="4 5" key="1">
    <citation type="submission" date="2019-08" db="EMBL/GenBank/DDBJ databases">
        <authorList>
            <person name="Liang Q."/>
        </authorList>
    </citation>
    <scope>NUCLEOTIDE SEQUENCE [LARGE SCALE GENOMIC DNA]</scope>
    <source>
        <strain evidence="4 5">V1718</strain>
    </source>
</reference>
<dbReference type="AlphaFoldDB" id="A0A5B8XSW9"/>
<evidence type="ECO:0000256" key="2">
    <source>
        <dbReference type="ARBA" id="ARBA00022801"/>
    </source>
</evidence>
<evidence type="ECO:0000259" key="3">
    <source>
        <dbReference type="PROSITE" id="PS51829"/>
    </source>
</evidence>
<dbReference type="RefSeq" id="WP_146958422.1">
    <property type="nucleotide sequence ID" value="NZ_CP042467.1"/>
</dbReference>
<keyword evidence="1" id="KW-0645">Protease</keyword>
<evidence type="ECO:0000313" key="5">
    <source>
        <dbReference type="Proteomes" id="UP000321595"/>
    </source>
</evidence>
<dbReference type="PROSITE" id="PS51829">
    <property type="entry name" value="P_HOMO_B"/>
    <property type="match status" value="1"/>
</dbReference>
<evidence type="ECO:0000313" key="4">
    <source>
        <dbReference type="EMBL" id="QED26736.1"/>
    </source>
</evidence>